<evidence type="ECO:0000313" key="9">
    <source>
        <dbReference type="EMBL" id="SVB31652.1"/>
    </source>
</evidence>
<keyword evidence="5" id="KW-0408">Iron</keyword>
<dbReference type="SUPFAM" id="SSF50022">
    <property type="entry name" value="ISP domain"/>
    <property type="match status" value="1"/>
</dbReference>
<accession>A0A382D0R5</accession>
<dbReference type="GO" id="GO:0005506">
    <property type="term" value="F:iron ion binding"/>
    <property type="evidence" value="ECO:0007669"/>
    <property type="project" value="InterPro"/>
</dbReference>
<dbReference type="PROSITE" id="PS00570">
    <property type="entry name" value="RING_HYDROXYL_ALPHA"/>
    <property type="match status" value="1"/>
</dbReference>
<dbReference type="AlphaFoldDB" id="A0A382D0R5"/>
<dbReference type="PANTHER" id="PTHR43756">
    <property type="entry name" value="CHOLINE MONOOXYGENASE, CHLOROPLASTIC"/>
    <property type="match status" value="1"/>
</dbReference>
<dbReference type="Pfam" id="PF00355">
    <property type="entry name" value="Rieske"/>
    <property type="match status" value="1"/>
</dbReference>
<evidence type="ECO:0000256" key="4">
    <source>
        <dbReference type="ARBA" id="ARBA00023002"/>
    </source>
</evidence>
<dbReference type="EMBL" id="UINC01036933">
    <property type="protein sequence ID" value="SVB31652.1"/>
    <property type="molecule type" value="Genomic_DNA"/>
</dbReference>
<dbReference type="InterPro" id="IPR017941">
    <property type="entry name" value="Rieske_2Fe-2S"/>
</dbReference>
<dbReference type="GO" id="GO:0051537">
    <property type="term" value="F:2 iron, 2 sulfur cluster binding"/>
    <property type="evidence" value="ECO:0007669"/>
    <property type="project" value="UniProtKB-KW"/>
</dbReference>
<evidence type="ECO:0000256" key="5">
    <source>
        <dbReference type="ARBA" id="ARBA00023004"/>
    </source>
</evidence>
<dbReference type="Pfam" id="PF00848">
    <property type="entry name" value="Ring_hydroxyl_A"/>
    <property type="match status" value="1"/>
</dbReference>
<dbReference type="Gene3D" id="2.102.10.10">
    <property type="entry name" value="Rieske [2Fe-2S] iron-sulphur domain"/>
    <property type="match status" value="1"/>
</dbReference>
<evidence type="ECO:0000256" key="1">
    <source>
        <dbReference type="ARBA" id="ARBA00001962"/>
    </source>
</evidence>
<sequence length="385" mass="44893">MTQSFKYINFEGDIKAKIESNSLIDPNRYYDDSFRDKEWNKIWTKSWLFAGLESDLKERGDFFIFNLGKESILITRKQNKKIGAFYNSCQHRGNKIISVEHGAVNKITCPYHGWTYNLEGKLEGVPDKERFKLKLPCAEKNLKKVKVDSWAGMIWINMDENSIDFDKFIGLIKKRLEPYHFEKMLLVKHQTVSLKANWKTVRDNFLEQYHVDFIHPQHASIVDCHSSANEMFPFGHSCSMVRGNVTNSRYPIPETVPDFLKPALKGAGLDPKKFKGRVADIRKALQKTKRKLGKELGYDYSKLSDSQITDVWQYDIFPNTFMTITAEELWIYGPKPHPFDPNKCFFTKLTLQVKNELLIDKKRGVNLENRWDESSIRVQDEAIKG</sequence>
<dbReference type="InterPro" id="IPR015879">
    <property type="entry name" value="Ring_hydroxy_dOase_asu_C_dom"/>
</dbReference>
<dbReference type="SUPFAM" id="SSF55961">
    <property type="entry name" value="Bet v1-like"/>
    <property type="match status" value="1"/>
</dbReference>
<dbReference type="PROSITE" id="PS51296">
    <property type="entry name" value="RIESKE"/>
    <property type="match status" value="1"/>
</dbReference>
<feature type="non-terminal residue" evidence="9">
    <location>
        <position position="385"/>
    </location>
</feature>
<keyword evidence="6" id="KW-0411">Iron-sulfur</keyword>
<keyword evidence="2" id="KW-0001">2Fe-2S</keyword>
<dbReference type="GO" id="GO:0016491">
    <property type="term" value="F:oxidoreductase activity"/>
    <property type="evidence" value="ECO:0007669"/>
    <property type="project" value="UniProtKB-KW"/>
</dbReference>
<evidence type="ECO:0000256" key="7">
    <source>
        <dbReference type="ARBA" id="ARBA00023027"/>
    </source>
</evidence>
<dbReference type="InterPro" id="IPR015881">
    <property type="entry name" value="ARHD_Rieske_2Fe_2S"/>
</dbReference>
<proteinExistence type="predicted"/>
<dbReference type="PANTHER" id="PTHR43756:SF5">
    <property type="entry name" value="CHOLINE MONOOXYGENASE, CHLOROPLASTIC"/>
    <property type="match status" value="1"/>
</dbReference>
<dbReference type="InterPro" id="IPR036922">
    <property type="entry name" value="Rieske_2Fe-2S_sf"/>
</dbReference>
<evidence type="ECO:0000256" key="6">
    <source>
        <dbReference type="ARBA" id="ARBA00023014"/>
    </source>
</evidence>
<keyword evidence="3" id="KW-0479">Metal-binding</keyword>
<reference evidence="9" key="1">
    <citation type="submission" date="2018-05" db="EMBL/GenBank/DDBJ databases">
        <authorList>
            <person name="Lanie J.A."/>
            <person name="Ng W.-L."/>
            <person name="Kazmierczak K.M."/>
            <person name="Andrzejewski T.M."/>
            <person name="Davidsen T.M."/>
            <person name="Wayne K.J."/>
            <person name="Tettelin H."/>
            <person name="Glass J.I."/>
            <person name="Rusch D."/>
            <person name="Podicherti R."/>
            <person name="Tsui H.-C.T."/>
            <person name="Winkler M.E."/>
        </authorList>
    </citation>
    <scope>NUCLEOTIDE SEQUENCE</scope>
</reference>
<keyword evidence="7" id="KW-0520">NAD</keyword>
<keyword evidence="4" id="KW-0560">Oxidoreductase</keyword>
<evidence type="ECO:0000259" key="8">
    <source>
        <dbReference type="PROSITE" id="PS51296"/>
    </source>
</evidence>
<dbReference type="PRINTS" id="PR00090">
    <property type="entry name" value="RNGDIOXGNASE"/>
</dbReference>
<dbReference type="CDD" id="cd03469">
    <property type="entry name" value="Rieske_RO_Alpha_N"/>
    <property type="match status" value="1"/>
</dbReference>
<feature type="domain" description="Rieske" evidence="8">
    <location>
        <begin position="48"/>
        <end position="156"/>
    </location>
</feature>
<dbReference type="InterPro" id="IPR001663">
    <property type="entry name" value="Rng_hydr_dOase-A"/>
</dbReference>
<gene>
    <name evidence="9" type="ORF">METZ01_LOCUS184506</name>
</gene>
<comment type="cofactor">
    <cofactor evidence="1">
        <name>Fe cation</name>
        <dbReference type="ChEBI" id="CHEBI:24875"/>
    </cofactor>
</comment>
<evidence type="ECO:0000256" key="3">
    <source>
        <dbReference type="ARBA" id="ARBA00022723"/>
    </source>
</evidence>
<dbReference type="Gene3D" id="3.90.380.10">
    <property type="entry name" value="Naphthalene 1,2-dioxygenase Alpha Subunit, Chain A, domain 1"/>
    <property type="match status" value="1"/>
</dbReference>
<evidence type="ECO:0000256" key="2">
    <source>
        <dbReference type="ARBA" id="ARBA00022714"/>
    </source>
</evidence>
<organism evidence="9">
    <name type="scientific">marine metagenome</name>
    <dbReference type="NCBI Taxonomy" id="408172"/>
    <lineage>
        <taxon>unclassified sequences</taxon>
        <taxon>metagenomes</taxon>
        <taxon>ecological metagenomes</taxon>
    </lineage>
</organism>
<name>A0A382D0R5_9ZZZZ</name>
<protein>
    <recommendedName>
        <fullName evidence="8">Rieske domain-containing protein</fullName>
    </recommendedName>
</protein>